<evidence type="ECO:0000313" key="1">
    <source>
        <dbReference type="EMBL" id="MEN2790803.1"/>
    </source>
</evidence>
<dbReference type="Proteomes" id="UP001419910">
    <property type="component" value="Unassembled WGS sequence"/>
</dbReference>
<dbReference type="RefSeq" id="WP_343891179.1">
    <property type="nucleotide sequence ID" value="NZ_BAAAEH010000039.1"/>
</dbReference>
<comment type="caution">
    <text evidence="1">The sequence shown here is derived from an EMBL/GenBank/DDBJ whole genome shotgun (WGS) entry which is preliminary data.</text>
</comment>
<keyword evidence="2" id="KW-1185">Reference proteome</keyword>
<proteinExistence type="predicted"/>
<gene>
    <name evidence="1" type="ORF">ABC974_14275</name>
</gene>
<accession>A0ABU9Y4T1</accession>
<evidence type="ECO:0000313" key="2">
    <source>
        <dbReference type="Proteomes" id="UP001419910"/>
    </source>
</evidence>
<name>A0ABU9Y4T1_9SPHN</name>
<sequence>MPMRFLLALIGLAAVVVAVLLSLGLMTLKTTPGSMPSVSFNGGTAPSVNANLATVTMGTENKTIEVPTVTTTQKTITVPTVTMNKPGEPANSSATK</sequence>
<protein>
    <submittedName>
        <fullName evidence="1">Uncharacterized protein</fullName>
    </submittedName>
</protein>
<organism evidence="1 2">
    <name type="scientific">Sphingomonas oligophenolica</name>
    <dbReference type="NCBI Taxonomy" id="301154"/>
    <lineage>
        <taxon>Bacteria</taxon>
        <taxon>Pseudomonadati</taxon>
        <taxon>Pseudomonadota</taxon>
        <taxon>Alphaproteobacteria</taxon>
        <taxon>Sphingomonadales</taxon>
        <taxon>Sphingomonadaceae</taxon>
        <taxon>Sphingomonas</taxon>
    </lineage>
</organism>
<dbReference type="EMBL" id="JBDIME010000012">
    <property type="protein sequence ID" value="MEN2790803.1"/>
    <property type="molecule type" value="Genomic_DNA"/>
</dbReference>
<reference evidence="1 2" key="1">
    <citation type="submission" date="2024-05" db="EMBL/GenBank/DDBJ databases">
        <authorList>
            <person name="Liu Q."/>
            <person name="Xin Y.-H."/>
        </authorList>
    </citation>
    <scope>NUCLEOTIDE SEQUENCE [LARGE SCALE GENOMIC DNA]</scope>
    <source>
        <strain evidence="1 2">CGMCC 1.10181</strain>
    </source>
</reference>